<dbReference type="InterPro" id="IPR000914">
    <property type="entry name" value="SBP_5_dom"/>
</dbReference>
<comment type="similarity">
    <text evidence="2">Belongs to the bacterial solute-binding protein 5 family.</text>
</comment>
<comment type="subcellular location">
    <subcellularLocation>
        <location evidence="1">Periplasm</location>
    </subcellularLocation>
</comment>
<dbReference type="Pfam" id="PF00496">
    <property type="entry name" value="SBP_bac_5"/>
    <property type="match status" value="1"/>
</dbReference>
<dbReference type="PANTHER" id="PTHR30290:SF9">
    <property type="entry name" value="OLIGOPEPTIDE-BINDING PROTEIN APPA"/>
    <property type="match status" value="1"/>
</dbReference>
<gene>
    <name evidence="7" type="ORF">ACFFGY_03085</name>
</gene>
<dbReference type="RefSeq" id="WP_377042909.1">
    <property type="nucleotide sequence ID" value="NZ_JBHLUN010000002.1"/>
</dbReference>
<reference evidence="7 8" key="1">
    <citation type="submission" date="2024-09" db="EMBL/GenBank/DDBJ databases">
        <authorList>
            <person name="Sun Q."/>
            <person name="Mori K."/>
        </authorList>
    </citation>
    <scope>NUCLEOTIDE SEQUENCE [LARGE SCALE GENOMIC DNA]</scope>
    <source>
        <strain evidence="7 8">TBRC 5777</strain>
    </source>
</reference>
<dbReference type="PIRSF" id="PIRSF002741">
    <property type="entry name" value="MppA"/>
    <property type="match status" value="1"/>
</dbReference>
<protein>
    <submittedName>
        <fullName evidence="7">ABC transporter substrate-binding protein</fullName>
    </submittedName>
</protein>
<organism evidence="7 8">
    <name type="scientific">Roseomonas elaeocarpi</name>
    <dbReference type="NCBI Taxonomy" id="907779"/>
    <lineage>
        <taxon>Bacteria</taxon>
        <taxon>Pseudomonadati</taxon>
        <taxon>Pseudomonadota</taxon>
        <taxon>Alphaproteobacteria</taxon>
        <taxon>Acetobacterales</taxon>
        <taxon>Roseomonadaceae</taxon>
        <taxon>Roseomonas</taxon>
    </lineage>
</organism>
<sequence>MKRTILLAALVAAASQAPAKAQDLRIGLGSAITSLDPQFHVVGSNSALARNFFDGLVNQDDRQQIVAGIADTWHVVEPTVWEFHLRPGLRFHNGQPVEAEDVAASLRRVPEVKNSPSSFLPFVRPITAVEVVDASIVRIRTQEPYPLLPNALSRIAILPRTVEHADTAAFNDGSAMIGTGPLRFVRYAPGDRVEAEAAEPQPGAAPLPWKHVTFRFLTNDAARVAALLSGDLDMIEQVPSADIARLRHDARVGIASGASNRIMYLHLDHAREHSPFVRGKDGQEIANPLRDPRVREALSLSINREALVERVMDGEGTPAGQLVPQGYFGFVPGIAAPKADLAKAKQLLTASGLPNGFRMTLHVTNDRYPNDGRVGQALAQMFTRAGIQTQLEAQPGSVFFARASNLDYSLIMGGAAAETGEASSVLRPLLATWNPQLGDGSGNRGRYSNPRFDAALHAALTTVDDAKREALLQEATSIAIGENAVIPLFSLANSWATAGKVHYRPRSDGYTLAINATIGDTGGN</sequence>
<dbReference type="PANTHER" id="PTHR30290">
    <property type="entry name" value="PERIPLASMIC BINDING COMPONENT OF ABC TRANSPORTER"/>
    <property type="match status" value="1"/>
</dbReference>
<evidence type="ECO:0000259" key="6">
    <source>
        <dbReference type="Pfam" id="PF00496"/>
    </source>
</evidence>
<dbReference type="Gene3D" id="3.40.190.10">
    <property type="entry name" value="Periplasmic binding protein-like II"/>
    <property type="match status" value="1"/>
</dbReference>
<dbReference type="CDD" id="cd08498">
    <property type="entry name" value="PBP2_NikA_DppA_OppA_like_2"/>
    <property type="match status" value="1"/>
</dbReference>
<dbReference type="InterPro" id="IPR030678">
    <property type="entry name" value="Peptide/Ni-bd"/>
</dbReference>
<evidence type="ECO:0000313" key="7">
    <source>
        <dbReference type="EMBL" id="MFC0407216.1"/>
    </source>
</evidence>
<dbReference type="SUPFAM" id="SSF53850">
    <property type="entry name" value="Periplasmic binding protein-like II"/>
    <property type="match status" value="1"/>
</dbReference>
<evidence type="ECO:0000313" key="8">
    <source>
        <dbReference type="Proteomes" id="UP001589865"/>
    </source>
</evidence>
<proteinExistence type="inferred from homology"/>
<dbReference type="Proteomes" id="UP001589865">
    <property type="component" value="Unassembled WGS sequence"/>
</dbReference>
<feature type="chain" id="PRO_5047223889" evidence="5">
    <location>
        <begin position="22"/>
        <end position="524"/>
    </location>
</feature>
<keyword evidence="8" id="KW-1185">Reference proteome</keyword>
<keyword evidence="4 5" id="KW-0732">Signal</keyword>
<dbReference type="Gene3D" id="3.10.105.10">
    <property type="entry name" value="Dipeptide-binding Protein, Domain 3"/>
    <property type="match status" value="1"/>
</dbReference>
<name>A0ABV6JNC5_9PROT</name>
<dbReference type="Gene3D" id="3.90.76.10">
    <property type="entry name" value="Dipeptide-binding Protein, Domain 1"/>
    <property type="match status" value="1"/>
</dbReference>
<evidence type="ECO:0000256" key="2">
    <source>
        <dbReference type="ARBA" id="ARBA00005695"/>
    </source>
</evidence>
<keyword evidence="3" id="KW-0813">Transport</keyword>
<accession>A0ABV6JNC5</accession>
<evidence type="ECO:0000256" key="4">
    <source>
        <dbReference type="ARBA" id="ARBA00022729"/>
    </source>
</evidence>
<dbReference type="EMBL" id="JBHLUN010000002">
    <property type="protein sequence ID" value="MFC0407216.1"/>
    <property type="molecule type" value="Genomic_DNA"/>
</dbReference>
<feature type="signal peptide" evidence="5">
    <location>
        <begin position="1"/>
        <end position="21"/>
    </location>
</feature>
<evidence type="ECO:0000256" key="5">
    <source>
        <dbReference type="SAM" id="SignalP"/>
    </source>
</evidence>
<dbReference type="InterPro" id="IPR039424">
    <property type="entry name" value="SBP_5"/>
</dbReference>
<feature type="domain" description="Solute-binding protein family 5" evidence="6">
    <location>
        <begin position="65"/>
        <end position="432"/>
    </location>
</feature>
<evidence type="ECO:0000256" key="1">
    <source>
        <dbReference type="ARBA" id="ARBA00004418"/>
    </source>
</evidence>
<comment type="caution">
    <text evidence="7">The sequence shown here is derived from an EMBL/GenBank/DDBJ whole genome shotgun (WGS) entry which is preliminary data.</text>
</comment>
<evidence type="ECO:0000256" key="3">
    <source>
        <dbReference type="ARBA" id="ARBA00022448"/>
    </source>
</evidence>